<dbReference type="Gene3D" id="3.40.50.1240">
    <property type="entry name" value="Phosphoglycerate mutase-like"/>
    <property type="match status" value="1"/>
</dbReference>
<evidence type="ECO:0000256" key="2">
    <source>
        <dbReference type="ARBA" id="ARBA00012028"/>
    </source>
</evidence>
<evidence type="ECO:0000256" key="3">
    <source>
        <dbReference type="ARBA" id="ARBA00023152"/>
    </source>
</evidence>
<dbReference type="Proteomes" id="UP000823849">
    <property type="component" value="Unassembled WGS sequence"/>
</dbReference>
<dbReference type="SMART" id="SM00855">
    <property type="entry name" value="PGAM"/>
    <property type="match status" value="1"/>
</dbReference>
<dbReference type="InterPro" id="IPR001345">
    <property type="entry name" value="PG/BPGM_mutase_AS"/>
</dbReference>
<dbReference type="Pfam" id="PF00300">
    <property type="entry name" value="His_Phos_1"/>
    <property type="match status" value="1"/>
</dbReference>
<dbReference type="GO" id="GO:0006096">
    <property type="term" value="P:glycolytic process"/>
    <property type="evidence" value="ECO:0007669"/>
    <property type="project" value="UniProtKB-KW"/>
</dbReference>
<evidence type="ECO:0000313" key="7">
    <source>
        <dbReference type="EMBL" id="HJC15673.1"/>
    </source>
</evidence>
<protein>
    <recommendedName>
        <fullName evidence="2">phosphoglycerate mutase (2,3-diphosphoglycerate-dependent)</fullName>
        <ecNumber evidence="2">5.4.2.11</ecNumber>
    </recommendedName>
</protein>
<name>A0A9D2SNR7_9FIRM</name>
<feature type="binding site" evidence="6">
    <location>
        <begin position="81"/>
        <end position="84"/>
    </location>
    <ligand>
        <name>substrate</name>
    </ligand>
</feature>
<dbReference type="InterPro" id="IPR029033">
    <property type="entry name" value="His_PPase_superfam"/>
</dbReference>
<evidence type="ECO:0000256" key="6">
    <source>
        <dbReference type="PIRSR" id="PIRSR613078-2"/>
    </source>
</evidence>
<gene>
    <name evidence="7" type="ORF">H9705_07600</name>
</gene>
<dbReference type="EMBL" id="DWWU01000033">
    <property type="protein sequence ID" value="HJC15673.1"/>
    <property type="molecule type" value="Genomic_DNA"/>
</dbReference>
<dbReference type="InterPro" id="IPR013078">
    <property type="entry name" value="His_Pase_superF_clade-1"/>
</dbReference>
<accession>A0A9D2SNR7</accession>
<keyword evidence="3" id="KW-0324">Glycolysis</keyword>
<sequence>MKLYIVRHGETTWNVEDKVSGRTDVPLTEKGMEQARALAERMSGLPIDVILASPLQRARRTAECVAEKHGLPVLTEERLIEQDYGIYEGVDRRTQAFLDNKRQFAFRYPQGESMMQVAARTYALIDELRWKYRGKNVLLVCHGGVIRVMKTYFEDMSNDAFFHYNMYNCGYLEYELEDLPEPSGDSLRDEMRKNIWKYPVKLPESNEEGIDGGDSWN</sequence>
<dbReference type="PANTHER" id="PTHR11931">
    <property type="entry name" value="PHOSPHOGLYCERATE MUTASE"/>
    <property type="match status" value="1"/>
</dbReference>
<dbReference type="SUPFAM" id="SSF53254">
    <property type="entry name" value="Phosphoglycerate mutase-like"/>
    <property type="match status" value="1"/>
</dbReference>
<comment type="caution">
    <text evidence="7">The sequence shown here is derived from an EMBL/GenBank/DDBJ whole genome shotgun (WGS) entry which is preliminary data.</text>
</comment>
<proteinExistence type="inferred from homology"/>
<feature type="active site" description="Proton donor/acceptor" evidence="5">
    <location>
        <position position="81"/>
    </location>
</feature>
<reference evidence="7" key="1">
    <citation type="journal article" date="2021" name="PeerJ">
        <title>Extensive microbial diversity within the chicken gut microbiome revealed by metagenomics and culture.</title>
        <authorList>
            <person name="Gilroy R."/>
            <person name="Ravi A."/>
            <person name="Getino M."/>
            <person name="Pursley I."/>
            <person name="Horton D.L."/>
            <person name="Alikhan N.F."/>
            <person name="Baker D."/>
            <person name="Gharbi K."/>
            <person name="Hall N."/>
            <person name="Watson M."/>
            <person name="Adriaenssens E.M."/>
            <person name="Foster-Nyarko E."/>
            <person name="Jarju S."/>
            <person name="Secka A."/>
            <person name="Antonio M."/>
            <person name="Oren A."/>
            <person name="Chaudhuri R.R."/>
            <person name="La Ragione R."/>
            <person name="Hildebrand F."/>
            <person name="Pallen M.J."/>
        </authorList>
    </citation>
    <scope>NUCLEOTIDE SEQUENCE</scope>
    <source>
        <strain evidence="7">CHK185-5351</strain>
    </source>
</reference>
<keyword evidence="4" id="KW-0413">Isomerase</keyword>
<evidence type="ECO:0000256" key="1">
    <source>
        <dbReference type="ARBA" id="ARBA00006717"/>
    </source>
</evidence>
<evidence type="ECO:0000256" key="4">
    <source>
        <dbReference type="ARBA" id="ARBA00023235"/>
    </source>
</evidence>
<feature type="active site" description="Tele-phosphohistidine intermediate" evidence="5">
    <location>
        <position position="8"/>
    </location>
</feature>
<dbReference type="GO" id="GO:0004619">
    <property type="term" value="F:phosphoglycerate mutase activity"/>
    <property type="evidence" value="ECO:0007669"/>
    <property type="project" value="UniProtKB-EC"/>
</dbReference>
<evidence type="ECO:0000313" key="8">
    <source>
        <dbReference type="Proteomes" id="UP000823849"/>
    </source>
</evidence>
<dbReference type="InterPro" id="IPR005952">
    <property type="entry name" value="Phosphogly_mut1"/>
</dbReference>
<comment type="similarity">
    <text evidence="1">Belongs to the phosphoglycerate mutase family. BPG-dependent PGAM subfamily.</text>
</comment>
<evidence type="ECO:0000256" key="5">
    <source>
        <dbReference type="PIRSR" id="PIRSR613078-1"/>
    </source>
</evidence>
<feature type="binding site" evidence="6">
    <location>
        <position position="57"/>
    </location>
    <ligand>
        <name>substrate</name>
    </ligand>
</feature>
<dbReference type="AlphaFoldDB" id="A0A9D2SNR7"/>
<dbReference type="CDD" id="cd07067">
    <property type="entry name" value="HP_PGM_like"/>
    <property type="match status" value="1"/>
</dbReference>
<organism evidence="7 8">
    <name type="scientific">Candidatus Fusicatenibacter intestinigallinarum</name>
    <dbReference type="NCBI Taxonomy" id="2838598"/>
    <lineage>
        <taxon>Bacteria</taxon>
        <taxon>Bacillati</taxon>
        <taxon>Bacillota</taxon>
        <taxon>Clostridia</taxon>
        <taxon>Lachnospirales</taxon>
        <taxon>Lachnospiraceae</taxon>
        <taxon>Fusicatenibacter</taxon>
    </lineage>
</organism>
<feature type="binding site" evidence="6">
    <location>
        <begin position="7"/>
        <end position="14"/>
    </location>
    <ligand>
        <name>substrate</name>
    </ligand>
</feature>
<reference evidence="7" key="2">
    <citation type="submission" date="2021-04" db="EMBL/GenBank/DDBJ databases">
        <authorList>
            <person name="Gilroy R."/>
        </authorList>
    </citation>
    <scope>NUCLEOTIDE SEQUENCE</scope>
    <source>
        <strain evidence="7">CHK185-5351</strain>
    </source>
</reference>
<dbReference type="EC" id="5.4.2.11" evidence="2"/>
<dbReference type="PROSITE" id="PS00175">
    <property type="entry name" value="PG_MUTASE"/>
    <property type="match status" value="1"/>
</dbReference>